<gene>
    <name evidence="2" type="ORF">M413DRAFT_448050</name>
</gene>
<reference evidence="3" key="2">
    <citation type="submission" date="2015-01" db="EMBL/GenBank/DDBJ databases">
        <title>Evolutionary Origins and Diversification of the Mycorrhizal Mutualists.</title>
        <authorList>
            <consortium name="DOE Joint Genome Institute"/>
            <consortium name="Mycorrhizal Genomics Consortium"/>
            <person name="Kohler A."/>
            <person name="Kuo A."/>
            <person name="Nagy L.G."/>
            <person name="Floudas D."/>
            <person name="Copeland A."/>
            <person name="Barry K.W."/>
            <person name="Cichocki N."/>
            <person name="Veneault-Fourrey C."/>
            <person name="LaButti K."/>
            <person name="Lindquist E.A."/>
            <person name="Lipzen A."/>
            <person name="Lundell T."/>
            <person name="Morin E."/>
            <person name="Murat C."/>
            <person name="Riley R."/>
            <person name="Ohm R."/>
            <person name="Sun H."/>
            <person name="Tunlid A."/>
            <person name="Henrissat B."/>
            <person name="Grigoriev I.V."/>
            <person name="Hibbett D.S."/>
            <person name="Martin F."/>
        </authorList>
    </citation>
    <scope>NUCLEOTIDE SEQUENCE [LARGE SCALE GENOMIC DNA]</scope>
    <source>
        <strain evidence="3">h7</strain>
    </source>
</reference>
<keyword evidence="3" id="KW-1185">Reference proteome</keyword>
<feature type="transmembrane region" description="Helical" evidence="1">
    <location>
        <begin position="12"/>
        <end position="35"/>
    </location>
</feature>
<name>A0A0C3BMU1_HEBCY</name>
<keyword evidence="1" id="KW-0472">Membrane</keyword>
<dbReference type="InterPro" id="IPR006461">
    <property type="entry name" value="PLAC_motif_containing"/>
</dbReference>
<evidence type="ECO:0000313" key="3">
    <source>
        <dbReference type="Proteomes" id="UP000053424"/>
    </source>
</evidence>
<dbReference type="Pfam" id="PF04749">
    <property type="entry name" value="PLAC8"/>
    <property type="match status" value="1"/>
</dbReference>
<keyword evidence="1" id="KW-0812">Transmembrane</keyword>
<organism evidence="2 3">
    <name type="scientific">Hebeloma cylindrosporum</name>
    <dbReference type="NCBI Taxonomy" id="76867"/>
    <lineage>
        <taxon>Eukaryota</taxon>
        <taxon>Fungi</taxon>
        <taxon>Dikarya</taxon>
        <taxon>Basidiomycota</taxon>
        <taxon>Agaricomycotina</taxon>
        <taxon>Agaricomycetes</taxon>
        <taxon>Agaricomycetidae</taxon>
        <taxon>Agaricales</taxon>
        <taxon>Agaricineae</taxon>
        <taxon>Hymenogastraceae</taxon>
        <taxon>Hebeloma</taxon>
    </lineage>
</organism>
<dbReference type="EMBL" id="KN831793">
    <property type="protein sequence ID" value="KIM38005.1"/>
    <property type="molecule type" value="Genomic_DNA"/>
</dbReference>
<dbReference type="HOGENOM" id="CLU_083147_6_0_1"/>
<evidence type="ECO:0008006" key="4">
    <source>
        <dbReference type="Google" id="ProtNLM"/>
    </source>
</evidence>
<dbReference type="OrthoDB" id="1045822at2759"/>
<reference evidence="2 3" key="1">
    <citation type="submission" date="2014-04" db="EMBL/GenBank/DDBJ databases">
        <authorList>
            <consortium name="DOE Joint Genome Institute"/>
            <person name="Kuo A."/>
            <person name="Gay G."/>
            <person name="Dore J."/>
            <person name="Kohler A."/>
            <person name="Nagy L.G."/>
            <person name="Floudas D."/>
            <person name="Copeland A."/>
            <person name="Barry K.W."/>
            <person name="Cichocki N."/>
            <person name="Veneault-Fourrey C."/>
            <person name="LaButti K."/>
            <person name="Lindquist E.A."/>
            <person name="Lipzen A."/>
            <person name="Lundell T."/>
            <person name="Morin E."/>
            <person name="Murat C."/>
            <person name="Sun H."/>
            <person name="Tunlid A."/>
            <person name="Henrissat B."/>
            <person name="Grigoriev I.V."/>
            <person name="Hibbett D.S."/>
            <person name="Martin F."/>
            <person name="Nordberg H.P."/>
            <person name="Cantor M.N."/>
            <person name="Hua S.X."/>
        </authorList>
    </citation>
    <scope>NUCLEOTIDE SEQUENCE [LARGE SCALE GENOMIC DNA]</scope>
    <source>
        <strain evidence="3">h7</strain>
    </source>
</reference>
<evidence type="ECO:0000256" key="1">
    <source>
        <dbReference type="SAM" id="Phobius"/>
    </source>
</evidence>
<dbReference type="Proteomes" id="UP000053424">
    <property type="component" value="Unassembled WGS sequence"/>
</dbReference>
<evidence type="ECO:0000313" key="2">
    <source>
        <dbReference type="EMBL" id="KIM38005.1"/>
    </source>
</evidence>
<proteinExistence type="predicted"/>
<dbReference type="STRING" id="686832.A0A0C3BMU1"/>
<keyword evidence="1" id="KW-1133">Transmembrane helix</keyword>
<sequence length="131" mass="14182">MPVDADGREWSNGLFGCMSAFGTCLCATCFPCVVYGKNKHRYEHLNSKGVPHPDDGGSCCSGSCCGHGVLSVCGLGFILQMINRGHVRSRYNIKGGGCGDCCTSLWCAPCQLVQESRELELEEQSFGTQRY</sequence>
<protein>
    <recommendedName>
        <fullName evidence="4">PLAC8-domain-containing protein</fullName>
    </recommendedName>
</protein>
<dbReference type="PANTHER" id="PTHR15907">
    <property type="entry name" value="DUF614 FAMILY PROTEIN-RELATED"/>
    <property type="match status" value="1"/>
</dbReference>
<dbReference type="AlphaFoldDB" id="A0A0C3BMU1"/>
<accession>A0A0C3BMU1</accession>
<dbReference type="NCBIfam" id="TIGR01571">
    <property type="entry name" value="A_thal_Cys_rich"/>
    <property type="match status" value="1"/>
</dbReference>